<dbReference type="GO" id="GO:0005840">
    <property type="term" value="C:ribosome"/>
    <property type="evidence" value="ECO:0007669"/>
    <property type="project" value="UniProtKB-KW"/>
</dbReference>
<evidence type="ECO:0000256" key="3">
    <source>
        <dbReference type="SAM" id="MobiDB-lite"/>
    </source>
</evidence>
<keyword evidence="1" id="KW-0689">Ribosomal protein</keyword>
<reference evidence="4 5" key="1">
    <citation type="submission" date="2016-06" db="EMBL/GenBank/DDBJ databases">
        <title>Evolution of pathogenesis and genome organization in the Tremellales.</title>
        <authorList>
            <person name="Cuomo C."/>
            <person name="Litvintseva A."/>
            <person name="Heitman J."/>
            <person name="Chen Y."/>
            <person name="Sun S."/>
            <person name="Springer D."/>
            <person name="Dromer F."/>
            <person name="Young S."/>
            <person name="Zeng Q."/>
            <person name="Chapman S."/>
            <person name="Gujja S."/>
            <person name="Saif S."/>
            <person name="Birren B."/>
        </authorList>
    </citation>
    <scope>NUCLEOTIDE SEQUENCE [LARGE SCALE GENOMIC DNA]</scope>
    <source>
        <strain evidence="4 5">CBS 6039</strain>
    </source>
</reference>
<protein>
    <recommendedName>
        <fullName evidence="6">Ribosomal protein S11</fullName>
    </recommendedName>
</protein>
<accession>A0A1E3HAB1</accession>
<dbReference type="EMBL" id="AWGJ01000013">
    <property type="protein sequence ID" value="ODN73287.1"/>
    <property type="molecule type" value="Genomic_DNA"/>
</dbReference>
<feature type="compositionally biased region" description="Low complexity" evidence="3">
    <location>
        <begin position="91"/>
        <end position="110"/>
    </location>
</feature>
<feature type="compositionally biased region" description="Polar residues" evidence="3">
    <location>
        <begin position="67"/>
        <end position="77"/>
    </location>
</feature>
<evidence type="ECO:0000256" key="2">
    <source>
        <dbReference type="ARBA" id="ARBA00023274"/>
    </source>
</evidence>
<dbReference type="STRING" id="1295533.A0A1E3HAB1"/>
<dbReference type="GO" id="GO:0003735">
    <property type="term" value="F:structural constituent of ribosome"/>
    <property type="evidence" value="ECO:0007669"/>
    <property type="project" value="InterPro"/>
</dbReference>
<feature type="region of interest" description="Disordered" evidence="3">
    <location>
        <begin position="39"/>
        <end position="136"/>
    </location>
</feature>
<dbReference type="OrthoDB" id="1654884at2759"/>
<evidence type="ECO:0008006" key="6">
    <source>
        <dbReference type="Google" id="ProtNLM"/>
    </source>
</evidence>
<comment type="caution">
    <text evidence="4">The sequence shown here is derived from an EMBL/GenBank/DDBJ whole genome shotgun (WGS) entry which is preliminary data.</text>
</comment>
<dbReference type="RefSeq" id="XP_018989199.1">
    <property type="nucleotide sequence ID" value="XM_019142628.1"/>
</dbReference>
<keyword evidence="2" id="KW-0687">Ribonucleoprotein</keyword>
<evidence type="ECO:0000256" key="1">
    <source>
        <dbReference type="ARBA" id="ARBA00022980"/>
    </source>
</evidence>
<gene>
    <name evidence="4" type="ORF">L202_07836</name>
</gene>
<evidence type="ECO:0000313" key="4">
    <source>
        <dbReference type="EMBL" id="ODN73287.1"/>
    </source>
</evidence>
<dbReference type="GO" id="GO:1990904">
    <property type="term" value="C:ribonucleoprotein complex"/>
    <property type="evidence" value="ECO:0007669"/>
    <property type="project" value="UniProtKB-KW"/>
</dbReference>
<sequence length="289" mass="30921">MASIIRSTFSAPRASLPFARVRLAVPAASFSTSRARLNTPKTTLAEEAVLEPFPSSEAESPADRSMASHQTPSSSTPKPDAVPNHQVLPKTTPLPSATASSSAPAASAAARKPSHIPQINSAATHRPGSQKSPYAGLRWTPEPVTFSYPSFSNNAEHAVPTHTLHIRSTRNNVLMTLTDGLGPLFGTISAGSDKTFKNAQRSTYEAAAQASIKMFDRVVEWSREASGGSRSKEPKIRLSYNGLFGSAKEAVTTTLSGPQGAELRKLLVRVEDRTKIKIGGVRARKPRRL</sequence>
<feature type="compositionally biased region" description="Polar residues" evidence="3">
    <location>
        <begin position="117"/>
        <end position="132"/>
    </location>
</feature>
<dbReference type="AlphaFoldDB" id="A0A1E3HAB1"/>
<keyword evidence="5" id="KW-1185">Reference proteome</keyword>
<dbReference type="GeneID" id="30159145"/>
<name>A0A1E3HAB1_9TREE</name>
<dbReference type="GO" id="GO:0006412">
    <property type="term" value="P:translation"/>
    <property type="evidence" value="ECO:0007669"/>
    <property type="project" value="InterPro"/>
</dbReference>
<dbReference type="Proteomes" id="UP000094065">
    <property type="component" value="Unassembled WGS sequence"/>
</dbReference>
<evidence type="ECO:0000313" key="5">
    <source>
        <dbReference type="Proteomes" id="UP000094065"/>
    </source>
</evidence>
<dbReference type="Gene3D" id="3.30.420.80">
    <property type="entry name" value="Ribosomal protein S11"/>
    <property type="match status" value="1"/>
</dbReference>
<dbReference type="SUPFAM" id="SSF53137">
    <property type="entry name" value="Translational machinery components"/>
    <property type="match status" value="1"/>
</dbReference>
<proteinExistence type="predicted"/>
<dbReference type="InterPro" id="IPR036967">
    <property type="entry name" value="Ribosomal_uS11_sf"/>
</dbReference>
<organism evidence="4 5">
    <name type="scientific">Cryptococcus amylolentus CBS 6039</name>
    <dbReference type="NCBI Taxonomy" id="1295533"/>
    <lineage>
        <taxon>Eukaryota</taxon>
        <taxon>Fungi</taxon>
        <taxon>Dikarya</taxon>
        <taxon>Basidiomycota</taxon>
        <taxon>Agaricomycotina</taxon>
        <taxon>Tremellomycetes</taxon>
        <taxon>Tremellales</taxon>
        <taxon>Cryptococcaceae</taxon>
        <taxon>Cryptococcus</taxon>
    </lineage>
</organism>